<reference evidence="11 12" key="1">
    <citation type="submission" date="2018-02" db="EMBL/GenBank/DDBJ databases">
        <title>The genomes of Aspergillus section Nigri reveals drivers in fungal speciation.</title>
        <authorList>
            <consortium name="DOE Joint Genome Institute"/>
            <person name="Vesth T.C."/>
            <person name="Nybo J."/>
            <person name="Theobald S."/>
            <person name="Brandl J."/>
            <person name="Frisvad J.C."/>
            <person name="Nielsen K.F."/>
            <person name="Lyhne E.K."/>
            <person name="Kogle M.E."/>
            <person name="Kuo A."/>
            <person name="Riley R."/>
            <person name="Clum A."/>
            <person name="Nolan M."/>
            <person name="Lipzen A."/>
            <person name="Salamov A."/>
            <person name="Henrissat B."/>
            <person name="Wiebenga A."/>
            <person name="De vries R.P."/>
            <person name="Grigoriev I.V."/>
            <person name="Mortensen U.H."/>
            <person name="Andersen M.R."/>
            <person name="Baker S.E."/>
        </authorList>
    </citation>
    <scope>NUCLEOTIDE SEQUENCE [LARGE SCALE GENOMIC DNA]</scope>
    <source>
        <strain evidence="11 12">CBS 707.79</strain>
    </source>
</reference>
<dbReference type="InterPro" id="IPR032042">
    <property type="entry name" value="POT1PC"/>
</dbReference>
<dbReference type="GO" id="GO:0016233">
    <property type="term" value="P:telomere capping"/>
    <property type="evidence" value="ECO:0007669"/>
    <property type="project" value="TreeGrafter"/>
</dbReference>
<evidence type="ECO:0000256" key="7">
    <source>
        <dbReference type="ARBA" id="ARBA00023125"/>
    </source>
</evidence>
<evidence type="ECO:0000256" key="4">
    <source>
        <dbReference type="ARBA" id="ARBA00015253"/>
    </source>
</evidence>
<evidence type="ECO:0000259" key="10">
    <source>
        <dbReference type="SMART" id="SM00976"/>
    </source>
</evidence>
<dbReference type="PANTHER" id="PTHR14513">
    <property type="entry name" value="PROTECTION OF TELOMERES 1"/>
    <property type="match status" value="1"/>
</dbReference>
<evidence type="ECO:0000313" key="12">
    <source>
        <dbReference type="Proteomes" id="UP000247810"/>
    </source>
</evidence>
<accession>A0A319D387</accession>
<dbReference type="VEuPathDB" id="FungiDB:BO71DRAFT_42641"/>
<evidence type="ECO:0000256" key="9">
    <source>
        <dbReference type="SAM" id="MobiDB-lite"/>
    </source>
</evidence>
<dbReference type="GO" id="GO:0010521">
    <property type="term" value="F:telomerase inhibitor activity"/>
    <property type="evidence" value="ECO:0007669"/>
    <property type="project" value="TreeGrafter"/>
</dbReference>
<dbReference type="EMBL" id="KZ825936">
    <property type="protein sequence ID" value="PYH91704.1"/>
    <property type="molecule type" value="Genomic_DNA"/>
</dbReference>
<evidence type="ECO:0000256" key="8">
    <source>
        <dbReference type="ARBA" id="ARBA00023242"/>
    </source>
</evidence>
<evidence type="ECO:0000256" key="2">
    <source>
        <dbReference type="ARBA" id="ARBA00004574"/>
    </source>
</evidence>
<protein>
    <recommendedName>
        <fullName evidence="4">Protection of telomeres protein 1</fullName>
    </recommendedName>
</protein>
<dbReference type="FunFam" id="2.40.50.140:FF:000303">
    <property type="entry name" value="Protection of telomeres protein 1"/>
    <property type="match status" value="1"/>
</dbReference>
<dbReference type="SMART" id="SM00976">
    <property type="entry name" value="Telo_bind"/>
    <property type="match status" value="1"/>
</dbReference>
<dbReference type="Gene3D" id="2.40.50.140">
    <property type="entry name" value="Nucleic acid-binding proteins"/>
    <property type="match status" value="2"/>
</dbReference>
<dbReference type="Pfam" id="PF16686">
    <property type="entry name" value="POT1PC"/>
    <property type="match status" value="1"/>
</dbReference>
<keyword evidence="6" id="KW-0779">Telomere</keyword>
<evidence type="ECO:0000256" key="6">
    <source>
        <dbReference type="ARBA" id="ARBA00022895"/>
    </source>
</evidence>
<sequence length="614" mass="69547">MSGSNPPSRFVDVSTALSTLGRVSVIGVVVDVFGGIFKSRGSSSCITFTIKDSGLDNGHTWDGLKIKYFKDNENALPPVQLRDVILVRDLMVVKRYGNQMGVASDDNDIPWAIFRSDPDPMSSSAPLCGPSPFEPTSSERVHALNLLNSVASIDGFRKAATEHIISSHGSFVQAAIPNSKPFTHRRLTLIQDVEERTFVDLVGEIVKIYTNDSEKVLLYLTDYTTNESLENHQVDDGGDNDFGDVYGYQKRSKKNWPGPVGRMTLPVTLWEPHASYARQYLKPDNVIHLYNVHIKRSRIDGMVEASIHTNRPNANKINVRTVDGQKGEGVEQFFQRKMEYWKANPRKRKQGKESEPQQALKKPNKKQRKKAERMEEGQVRISHATNKRYAPNEQIQAGNPSVPVQSLETILSNKFHDNVSYDNVEYRLPFQNFCYRTTVRVVDFFPPKLEDFAVPRYGNSDSDDETGTNNSTGFVRWEWRFCLLVESVPPPPAGQEKERVRVFVAGPEAEHLLGIDAVDLRRNSTQLANLREKLFLLWGDLEERKRDALHGGEKSIHESGPVSSRPFNCCLREYGVICRHRPDARDANGDSDCSDDNCFGWERRFSMFMTTIRD</sequence>
<keyword evidence="7" id="KW-0238">DNA-binding</keyword>
<proteinExistence type="inferred from homology"/>
<dbReference type="GO" id="GO:0000783">
    <property type="term" value="C:nuclear telomere cap complex"/>
    <property type="evidence" value="ECO:0007669"/>
    <property type="project" value="TreeGrafter"/>
</dbReference>
<dbReference type="Proteomes" id="UP000247810">
    <property type="component" value="Unassembled WGS sequence"/>
</dbReference>
<dbReference type="GO" id="GO:0098505">
    <property type="term" value="F:G-rich strand telomeric DNA binding"/>
    <property type="evidence" value="ECO:0007669"/>
    <property type="project" value="TreeGrafter"/>
</dbReference>
<dbReference type="AlphaFoldDB" id="A0A319D387"/>
<keyword evidence="5" id="KW-0158">Chromosome</keyword>
<dbReference type="InterPro" id="IPR011564">
    <property type="entry name" value="Telomer_end-bd_POT1/Cdc13"/>
</dbReference>
<name>A0A319D387_9EURO</name>
<dbReference type="GO" id="GO:0032210">
    <property type="term" value="P:regulation of telomere maintenance via telomerase"/>
    <property type="evidence" value="ECO:0007669"/>
    <property type="project" value="TreeGrafter"/>
</dbReference>
<dbReference type="InterPro" id="IPR012340">
    <property type="entry name" value="NA-bd_OB-fold"/>
</dbReference>
<dbReference type="Pfam" id="PF02765">
    <property type="entry name" value="POT1"/>
    <property type="match status" value="1"/>
</dbReference>
<dbReference type="InterPro" id="IPR028389">
    <property type="entry name" value="POT1"/>
</dbReference>
<comment type="subcellular location">
    <subcellularLocation>
        <location evidence="2">Chromosome</location>
        <location evidence="2">Telomere</location>
    </subcellularLocation>
    <subcellularLocation>
        <location evidence="1">Nucleus</location>
    </subcellularLocation>
</comment>
<gene>
    <name evidence="11" type="ORF">BO71DRAFT_42641</name>
</gene>
<feature type="domain" description="Telomeric single stranded DNA binding POT1/Cdc13" evidence="10">
    <location>
        <begin position="10"/>
        <end position="152"/>
    </location>
</feature>
<evidence type="ECO:0000256" key="5">
    <source>
        <dbReference type="ARBA" id="ARBA00022454"/>
    </source>
</evidence>
<dbReference type="PANTHER" id="PTHR14513:SF0">
    <property type="entry name" value="PROTECTION OF TELOMERES PROTEIN 1"/>
    <property type="match status" value="1"/>
</dbReference>
<evidence type="ECO:0000256" key="3">
    <source>
        <dbReference type="ARBA" id="ARBA00008442"/>
    </source>
</evidence>
<feature type="region of interest" description="Disordered" evidence="9">
    <location>
        <begin position="343"/>
        <end position="386"/>
    </location>
</feature>
<dbReference type="OrthoDB" id="2186770at2759"/>
<feature type="compositionally biased region" description="Basic residues" evidence="9">
    <location>
        <begin position="362"/>
        <end position="371"/>
    </location>
</feature>
<comment type="similarity">
    <text evidence="3">Belongs to the telombin family.</text>
</comment>
<keyword evidence="8" id="KW-0539">Nucleus</keyword>
<dbReference type="SUPFAM" id="SSF50249">
    <property type="entry name" value="Nucleic acid-binding proteins"/>
    <property type="match status" value="2"/>
</dbReference>
<dbReference type="STRING" id="1448320.A0A319D387"/>
<evidence type="ECO:0000313" key="11">
    <source>
        <dbReference type="EMBL" id="PYH91704.1"/>
    </source>
</evidence>
<evidence type="ECO:0000256" key="1">
    <source>
        <dbReference type="ARBA" id="ARBA00004123"/>
    </source>
</evidence>
<organism evidence="11 12">
    <name type="scientific">Aspergillus ellipticus CBS 707.79</name>
    <dbReference type="NCBI Taxonomy" id="1448320"/>
    <lineage>
        <taxon>Eukaryota</taxon>
        <taxon>Fungi</taxon>
        <taxon>Dikarya</taxon>
        <taxon>Ascomycota</taxon>
        <taxon>Pezizomycotina</taxon>
        <taxon>Eurotiomycetes</taxon>
        <taxon>Eurotiomycetidae</taxon>
        <taxon>Eurotiales</taxon>
        <taxon>Aspergillaceae</taxon>
        <taxon>Aspergillus</taxon>
        <taxon>Aspergillus subgen. Circumdati</taxon>
    </lineage>
</organism>
<keyword evidence="12" id="KW-1185">Reference proteome</keyword>